<reference evidence="1 2" key="1">
    <citation type="journal article" date="2006" name="Science">
        <title>The genome of black cottonwood, Populus trichocarpa (Torr. &amp; Gray).</title>
        <authorList>
            <person name="Tuskan G.A."/>
            <person name="Difazio S."/>
            <person name="Jansson S."/>
            <person name="Bohlmann J."/>
            <person name="Grigoriev I."/>
            <person name="Hellsten U."/>
            <person name="Putnam N."/>
            <person name="Ralph S."/>
            <person name="Rombauts S."/>
            <person name="Salamov A."/>
            <person name="Schein J."/>
            <person name="Sterck L."/>
            <person name="Aerts A."/>
            <person name="Bhalerao R.R."/>
            <person name="Bhalerao R.P."/>
            <person name="Blaudez D."/>
            <person name="Boerjan W."/>
            <person name="Brun A."/>
            <person name="Brunner A."/>
            <person name="Busov V."/>
            <person name="Campbell M."/>
            <person name="Carlson J."/>
            <person name="Chalot M."/>
            <person name="Chapman J."/>
            <person name="Chen G.L."/>
            <person name="Cooper D."/>
            <person name="Coutinho P.M."/>
            <person name="Couturier J."/>
            <person name="Covert S."/>
            <person name="Cronk Q."/>
            <person name="Cunningham R."/>
            <person name="Davis J."/>
            <person name="Degroeve S."/>
            <person name="Dejardin A."/>
            <person name="Depamphilis C."/>
            <person name="Detter J."/>
            <person name="Dirks B."/>
            <person name="Dubchak I."/>
            <person name="Duplessis S."/>
            <person name="Ehlting J."/>
            <person name="Ellis B."/>
            <person name="Gendler K."/>
            <person name="Goodstein D."/>
            <person name="Gribskov M."/>
            <person name="Grimwood J."/>
            <person name="Groover A."/>
            <person name="Gunter L."/>
            <person name="Hamberger B."/>
            <person name="Heinze B."/>
            <person name="Helariutta Y."/>
            <person name="Henrissat B."/>
            <person name="Holligan D."/>
            <person name="Holt R."/>
            <person name="Huang W."/>
            <person name="Islam-Faridi N."/>
            <person name="Jones S."/>
            <person name="Jones-Rhoades M."/>
            <person name="Jorgensen R."/>
            <person name="Joshi C."/>
            <person name="Kangasjarvi J."/>
            <person name="Karlsson J."/>
            <person name="Kelleher C."/>
            <person name="Kirkpatrick R."/>
            <person name="Kirst M."/>
            <person name="Kohler A."/>
            <person name="Kalluri U."/>
            <person name="Larimer F."/>
            <person name="Leebens-Mack J."/>
            <person name="Leple J.C."/>
            <person name="Locascio P."/>
            <person name="Lou Y."/>
            <person name="Lucas S."/>
            <person name="Martin F."/>
            <person name="Montanini B."/>
            <person name="Napoli C."/>
            <person name="Nelson D.R."/>
            <person name="Nelson C."/>
            <person name="Nieminen K."/>
            <person name="Nilsson O."/>
            <person name="Pereda V."/>
            <person name="Peter G."/>
            <person name="Philippe R."/>
            <person name="Pilate G."/>
            <person name="Poliakov A."/>
            <person name="Razumovskaya J."/>
            <person name="Richardson P."/>
            <person name="Rinaldi C."/>
            <person name="Ritland K."/>
            <person name="Rouze P."/>
            <person name="Ryaboy D."/>
            <person name="Schmutz J."/>
            <person name="Schrader J."/>
            <person name="Segerman B."/>
            <person name="Shin H."/>
            <person name="Siddiqui A."/>
            <person name="Sterky F."/>
            <person name="Terry A."/>
            <person name="Tsai C.J."/>
            <person name="Uberbacher E."/>
            <person name="Unneberg P."/>
            <person name="Vahala J."/>
            <person name="Wall K."/>
            <person name="Wessler S."/>
            <person name="Yang G."/>
            <person name="Yin T."/>
            <person name="Douglas C."/>
            <person name="Marra M."/>
            <person name="Sandberg G."/>
            <person name="Van de Peer Y."/>
            <person name="Rokhsar D."/>
        </authorList>
    </citation>
    <scope>NUCLEOTIDE SEQUENCE [LARGE SCALE GENOMIC DNA]</scope>
    <source>
        <strain evidence="2">cv. Nisqually</strain>
    </source>
</reference>
<name>A0A2K2BG59_POPTR</name>
<gene>
    <name evidence="1" type="ORF">POPTR_002G094300</name>
</gene>
<evidence type="ECO:0000313" key="1">
    <source>
        <dbReference type="EMBL" id="PNT48772.1"/>
    </source>
</evidence>
<dbReference type="Proteomes" id="UP000006729">
    <property type="component" value="Chromosome 2"/>
</dbReference>
<dbReference type="EMBL" id="CM009291">
    <property type="protein sequence ID" value="PNT48772.1"/>
    <property type="molecule type" value="Genomic_DNA"/>
</dbReference>
<protein>
    <submittedName>
        <fullName evidence="1">Uncharacterized protein</fullName>
    </submittedName>
</protein>
<accession>A0A2K2BG59</accession>
<proteinExistence type="predicted"/>
<keyword evidence="2" id="KW-1185">Reference proteome</keyword>
<evidence type="ECO:0000313" key="2">
    <source>
        <dbReference type="Proteomes" id="UP000006729"/>
    </source>
</evidence>
<dbReference type="AlphaFoldDB" id="A0A2K2BG59"/>
<dbReference type="InParanoid" id="A0A2K2BG59"/>
<sequence length="57" mass="6366">MDGALGLYGRKALGQSEITWIMGHSHWRCSIAAQGINLKLGSRRMDVCEIQLEFCTL</sequence>
<organism evidence="1 2">
    <name type="scientific">Populus trichocarpa</name>
    <name type="common">Western balsam poplar</name>
    <name type="synonym">Populus balsamifera subsp. trichocarpa</name>
    <dbReference type="NCBI Taxonomy" id="3694"/>
    <lineage>
        <taxon>Eukaryota</taxon>
        <taxon>Viridiplantae</taxon>
        <taxon>Streptophyta</taxon>
        <taxon>Embryophyta</taxon>
        <taxon>Tracheophyta</taxon>
        <taxon>Spermatophyta</taxon>
        <taxon>Magnoliopsida</taxon>
        <taxon>eudicotyledons</taxon>
        <taxon>Gunneridae</taxon>
        <taxon>Pentapetalae</taxon>
        <taxon>rosids</taxon>
        <taxon>fabids</taxon>
        <taxon>Malpighiales</taxon>
        <taxon>Salicaceae</taxon>
        <taxon>Saliceae</taxon>
        <taxon>Populus</taxon>
    </lineage>
</organism>